<proteinExistence type="predicted"/>
<protein>
    <submittedName>
        <fullName evidence="3">Uncharacterized protein</fullName>
    </submittedName>
</protein>
<organism evidence="3 4">
    <name type="scientific">Liparis tanakae</name>
    <name type="common">Tanaka's snailfish</name>
    <dbReference type="NCBI Taxonomy" id="230148"/>
    <lineage>
        <taxon>Eukaryota</taxon>
        <taxon>Metazoa</taxon>
        <taxon>Chordata</taxon>
        <taxon>Craniata</taxon>
        <taxon>Vertebrata</taxon>
        <taxon>Euteleostomi</taxon>
        <taxon>Actinopterygii</taxon>
        <taxon>Neopterygii</taxon>
        <taxon>Teleostei</taxon>
        <taxon>Neoteleostei</taxon>
        <taxon>Acanthomorphata</taxon>
        <taxon>Eupercaria</taxon>
        <taxon>Perciformes</taxon>
        <taxon>Cottioidei</taxon>
        <taxon>Cottales</taxon>
        <taxon>Liparidae</taxon>
        <taxon>Liparis</taxon>
    </lineage>
</organism>
<keyword evidence="2" id="KW-0472">Membrane</keyword>
<dbReference type="EMBL" id="SRLO01001651">
    <property type="protein sequence ID" value="TNN36177.1"/>
    <property type="molecule type" value="Genomic_DNA"/>
</dbReference>
<evidence type="ECO:0000313" key="4">
    <source>
        <dbReference type="Proteomes" id="UP000314294"/>
    </source>
</evidence>
<evidence type="ECO:0000256" key="1">
    <source>
        <dbReference type="SAM" id="MobiDB-lite"/>
    </source>
</evidence>
<feature type="transmembrane region" description="Helical" evidence="2">
    <location>
        <begin position="52"/>
        <end position="69"/>
    </location>
</feature>
<keyword evidence="4" id="KW-1185">Reference proteome</keyword>
<name>A0A4Z2F4U7_9TELE</name>
<evidence type="ECO:0000256" key="2">
    <source>
        <dbReference type="SAM" id="Phobius"/>
    </source>
</evidence>
<dbReference type="Proteomes" id="UP000314294">
    <property type="component" value="Unassembled WGS sequence"/>
</dbReference>
<gene>
    <name evidence="3" type="ORF">EYF80_053664</name>
</gene>
<feature type="compositionally biased region" description="Basic and acidic residues" evidence="1">
    <location>
        <begin position="127"/>
        <end position="150"/>
    </location>
</feature>
<feature type="compositionally biased region" description="Basic and acidic residues" evidence="1">
    <location>
        <begin position="238"/>
        <end position="247"/>
    </location>
</feature>
<sequence>MLNLKTRLGRQVLYLPVPYMKTHLLLVPTRLALCTVAQLHQRLFQVLDQSRGVKMPLVHILLVLLLLPMGSLKPALVLVSLGLSCLMLVLVLKATLFPAPSDTQPRGSLQSLWVSVGDRTNVSMVEEQEKTTKEKEEMQDKPHQTTKESPEDGGAPDQVEEEDQHSSSAWPPSGARSVLRSGGLGVGGGEALPAADLLGGRGRQRGHRGGLSAAGRHQAGRRVAGEHLPVGSQKKRHSDVEPHRDPSGGRGPPSDLSRLRGMTPGDSEAGAVSVSVTGVVAVVVSSREELMKEVVLEAEGLVVMGV</sequence>
<accession>A0A4Z2F4U7</accession>
<feature type="region of interest" description="Disordered" evidence="1">
    <location>
        <begin position="126"/>
        <end position="271"/>
    </location>
</feature>
<evidence type="ECO:0000313" key="3">
    <source>
        <dbReference type="EMBL" id="TNN36177.1"/>
    </source>
</evidence>
<dbReference type="AlphaFoldDB" id="A0A4Z2F4U7"/>
<reference evidence="3 4" key="1">
    <citation type="submission" date="2019-03" db="EMBL/GenBank/DDBJ databases">
        <title>First draft genome of Liparis tanakae, snailfish: a comprehensive survey of snailfish specific genes.</title>
        <authorList>
            <person name="Kim W."/>
            <person name="Song I."/>
            <person name="Jeong J.-H."/>
            <person name="Kim D."/>
            <person name="Kim S."/>
            <person name="Ryu S."/>
            <person name="Song J.Y."/>
            <person name="Lee S.K."/>
        </authorList>
    </citation>
    <scope>NUCLEOTIDE SEQUENCE [LARGE SCALE GENOMIC DNA]</scope>
    <source>
        <tissue evidence="3">Muscle</tissue>
    </source>
</reference>
<keyword evidence="2" id="KW-0812">Transmembrane</keyword>
<keyword evidence="2" id="KW-1133">Transmembrane helix</keyword>
<comment type="caution">
    <text evidence="3">The sequence shown here is derived from an EMBL/GenBank/DDBJ whole genome shotgun (WGS) entry which is preliminary data.</text>
</comment>